<dbReference type="EC" id="2.7.1.31" evidence="5"/>
<dbReference type="Proteomes" id="UP001324380">
    <property type="component" value="Chromosome"/>
</dbReference>
<comment type="similarity">
    <text evidence="1 4">Belongs to the glycerate kinase type-1 family.</text>
</comment>
<keyword evidence="6" id="KW-1185">Reference proteome</keyword>
<dbReference type="InterPro" id="IPR018197">
    <property type="entry name" value="Glycerate_kinase_RE-like"/>
</dbReference>
<keyword evidence="2 4" id="KW-0808">Transferase</keyword>
<dbReference type="EMBL" id="CP139558">
    <property type="protein sequence ID" value="WPU96913.1"/>
    <property type="molecule type" value="Genomic_DNA"/>
</dbReference>
<dbReference type="Gene3D" id="3.90.1510.10">
    <property type="entry name" value="Glycerate kinase, domain 2"/>
    <property type="match status" value="1"/>
</dbReference>
<accession>A0ABZ0TUY2</accession>
<dbReference type="PANTHER" id="PTHR21599:SF0">
    <property type="entry name" value="GLYCERATE KINASE"/>
    <property type="match status" value="1"/>
</dbReference>
<dbReference type="RefSeq" id="WP_321565999.1">
    <property type="nucleotide sequence ID" value="NZ_CP139558.1"/>
</dbReference>
<dbReference type="PANTHER" id="PTHR21599">
    <property type="entry name" value="GLYCERATE KINASE"/>
    <property type="match status" value="1"/>
</dbReference>
<reference evidence="5 6" key="1">
    <citation type="submission" date="2023-11" db="EMBL/GenBank/DDBJ databases">
        <title>Analysis of the Genomes of Mucilaginibacter gossypii cycad 4 and M. sabulilitoris SNA2: microbes with the potential for plant growth promotion.</title>
        <authorList>
            <person name="Hirsch A.M."/>
            <person name="Humm E."/>
            <person name="Rubbi M."/>
            <person name="Del Vecchio G."/>
            <person name="Ha S.M."/>
            <person name="Pellegrini M."/>
            <person name="Gunsalus R.P."/>
        </authorList>
    </citation>
    <scope>NUCLEOTIDE SEQUENCE [LARGE SCALE GENOMIC DNA]</scope>
    <source>
        <strain evidence="5 6">SNA2</strain>
    </source>
</reference>
<dbReference type="InterPro" id="IPR036129">
    <property type="entry name" value="Glycerate_kinase_sf"/>
</dbReference>
<dbReference type="PIRSF" id="PIRSF006078">
    <property type="entry name" value="GlxK"/>
    <property type="match status" value="1"/>
</dbReference>
<dbReference type="NCBIfam" id="TIGR00045">
    <property type="entry name" value="glycerate kinase"/>
    <property type="match status" value="1"/>
</dbReference>
<proteinExistence type="inferred from homology"/>
<dbReference type="InterPro" id="IPR004381">
    <property type="entry name" value="Glycerate_kinase"/>
</dbReference>
<evidence type="ECO:0000313" key="6">
    <source>
        <dbReference type="Proteomes" id="UP001324380"/>
    </source>
</evidence>
<dbReference type="InterPro" id="IPR018193">
    <property type="entry name" value="Glyc_kinase_flavodox-like_fold"/>
</dbReference>
<organism evidence="5 6">
    <name type="scientific">Mucilaginibacter sabulilitoris</name>
    <dbReference type="NCBI Taxonomy" id="1173583"/>
    <lineage>
        <taxon>Bacteria</taxon>
        <taxon>Pseudomonadati</taxon>
        <taxon>Bacteroidota</taxon>
        <taxon>Sphingobacteriia</taxon>
        <taxon>Sphingobacteriales</taxon>
        <taxon>Sphingobacteriaceae</taxon>
        <taxon>Mucilaginibacter</taxon>
    </lineage>
</organism>
<evidence type="ECO:0000256" key="1">
    <source>
        <dbReference type="ARBA" id="ARBA00006284"/>
    </source>
</evidence>
<protein>
    <submittedName>
        <fullName evidence="5">Glycerate kinase</fullName>
        <ecNumber evidence="5">2.7.1.31</ecNumber>
    </submittedName>
</protein>
<keyword evidence="3 4" id="KW-0418">Kinase</keyword>
<evidence type="ECO:0000256" key="4">
    <source>
        <dbReference type="PIRNR" id="PIRNR006078"/>
    </source>
</evidence>
<dbReference type="Pfam" id="PF02595">
    <property type="entry name" value="Gly_kinase"/>
    <property type="match status" value="1"/>
</dbReference>
<name>A0ABZ0TUY2_9SPHI</name>
<evidence type="ECO:0000256" key="2">
    <source>
        <dbReference type="ARBA" id="ARBA00022679"/>
    </source>
</evidence>
<evidence type="ECO:0000256" key="3">
    <source>
        <dbReference type="ARBA" id="ARBA00022777"/>
    </source>
</evidence>
<dbReference type="SUPFAM" id="SSF110738">
    <property type="entry name" value="Glycerate kinase I"/>
    <property type="match status" value="1"/>
</dbReference>
<dbReference type="Gene3D" id="3.40.50.10350">
    <property type="entry name" value="Glycerate kinase, domain 1"/>
    <property type="match status" value="1"/>
</dbReference>
<evidence type="ECO:0000313" key="5">
    <source>
        <dbReference type="EMBL" id="WPU96913.1"/>
    </source>
</evidence>
<dbReference type="GO" id="GO:0008887">
    <property type="term" value="F:glycerate kinase activity"/>
    <property type="evidence" value="ECO:0007669"/>
    <property type="project" value="UniProtKB-EC"/>
</dbReference>
<gene>
    <name evidence="5" type="ORF">SNE25_15435</name>
</gene>
<sequence>MHILIAPNAFKNSLTAYDAAQAIQKGIKLSILRCTTTCFPIADGGDGTAGLIIQQLKGTIVPVAVHDPLGKLISTSFGLIENGRTAVIEMADASGLRLLNANELNPLSANSFGTGELIKAALDTGVNKIIIAMGGSATVDGGTGILKALGIGFLDTHDAELVGIPASLPDLARVDISGLDKRLLACEIVVLCDVDNMLLGSRGAAVVFGPQKGADASTVGKLEQGLSKFAEITFKETGKDIASIKYGGTAGGASAGLYAYLNAKLVNGIDYFMELTGFNDALNRSTLVITGEGSIDEQTLQGKGPFGVANSAKLKGIPVIGLAGKIPLEPHEQLNRYFDVLLAIGNEPSDMPTALSRTEQNLIRVSKEIAEMLGMG</sequence>